<accession>A0AC61DBJ5</accession>
<organism evidence="1 2">
    <name type="scientific">Sporanaerobium hydrogeniformans</name>
    <dbReference type="NCBI Taxonomy" id="3072179"/>
    <lineage>
        <taxon>Bacteria</taxon>
        <taxon>Bacillati</taxon>
        <taxon>Bacillota</taxon>
        <taxon>Clostridia</taxon>
        <taxon>Lachnospirales</taxon>
        <taxon>Lachnospiraceae</taxon>
        <taxon>Sporanaerobium</taxon>
    </lineage>
</organism>
<proteinExistence type="predicted"/>
<dbReference type="Proteomes" id="UP000224460">
    <property type="component" value="Unassembled WGS sequence"/>
</dbReference>
<protein>
    <submittedName>
        <fullName evidence="1">Uncharacterized protein</fullName>
    </submittedName>
</protein>
<sequence>MVIEKIHVGTVQLNAFEVSYYQIKREDFYGIEVIERYNDRILSQSEYFTEIEALAQQLVTCCFNHLVTHTTLINIIDDFISERDAISI</sequence>
<evidence type="ECO:0000313" key="2">
    <source>
        <dbReference type="Proteomes" id="UP000224460"/>
    </source>
</evidence>
<reference evidence="1" key="1">
    <citation type="submission" date="2017-10" db="EMBL/GenBank/DDBJ databases">
        <title>Genome sequence of cellulolytic Lachnospiraceae bacterium XHS1971 isolated from hotspring sediment.</title>
        <authorList>
            <person name="Vasudevan G."/>
            <person name="Joshi A.J."/>
            <person name="Hivarkar S."/>
            <person name="Lanjekar V.B."/>
            <person name="Dhakephalkar P.K."/>
            <person name="Dagar S."/>
        </authorList>
    </citation>
    <scope>NUCLEOTIDE SEQUENCE</scope>
    <source>
        <strain evidence="1">XHS1971</strain>
    </source>
</reference>
<name>A0AC61DBJ5_9FIRM</name>
<dbReference type="EMBL" id="PEDL01000008">
    <property type="protein sequence ID" value="PHV70679.1"/>
    <property type="molecule type" value="Genomic_DNA"/>
</dbReference>
<comment type="caution">
    <text evidence="1">The sequence shown here is derived from an EMBL/GenBank/DDBJ whole genome shotgun (WGS) entry which is preliminary data.</text>
</comment>
<keyword evidence="2" id="KW-1185">Reference proteome</keyword>
<gene>
    <name evidence="1" type="ORF">CS063_09105</name>
</gene>
<evidence type="ECO:0000313" key="1">
    <source>
        <dbReference type="EMBL" id="PHV70679.1"/>
    </source>
</evidence>